<dbReference type="KEGG" id="mic:Mic7113_1629"/>
<dbReference type="eggNOG" id="ENOG5031MCC">
    <property type="taxonomic scope" value="Bacteria"/>
</dbReference>
<organism evidence="1 2">
    <name type="scientific">Allocoleopsis franciscana PCC 7113</name>
    <dbReference type="NCBI Taxonomy" id="1173027"/>
    <lineage>
        <taxon>Bacteria</taxon>
        <taxon>Bacillati</taxon>
        <taxon>Cyanobacteriota</taxon>
        <taxon>Cyanophyceae</taxon>
        <taxon>Coleofasciculales</taxon>
        <taxon>Coleofasciculaceae</taxon>
        <taxon>Allocoleopsis</taxon>
        <taxon>Allocoleopsis franciscana</taxon>
    </lineage>
</organism>
<gene>
    <name evidence="1" type="ORF">Mic7113_1629</name>
</gene>
<dbReference type="PATRIC" id="fig|1173027.3.peg.1803"/>
<dbReference type="Proteomes" id="UP000010471">
    <property type="component" value="Chromosome"/>
</dbReference>
<evidence type="ECO:0000313" key="1">
    <source>
        <dbReference type="EMBL" id="AFZ17500.1"/>
    </source>
</evidence>
<evidence type="ECO:0000313" key="2">
    <source>
        <dbReference type="Proteomes" id="UP000010471"/>
    </source>
</evidence>
<dbReference type="EMBL" id="CP003630">
    <property type="protein sequence ID" value="AFZ17500.1"/>
    <property type="molecule type" value="Genomic_DNA"/>
</dbReference>
<keyword evidence="2" id="KW-1185">Reference proteome</keyword>
<sequence>MTVLMNLDLQIQVLIDNAPQDGTTPKIMEAIAPVLKLVATQLQHSEYHILQTLDESWLLTTLSNRAQPEIQKNVIYAFGTLKDAADFQSVSDPEILAAAVPVTHILFQMLALDAVTSIVFFDTPGNLAAGTEVRRDELQTLIQTQLQHSQSVPRSYPSNLPPDIA</sequence>
<dbReference type="STRING" id="1173027.Mic7113_1629"/>
<dbReference type="AlphaFoldDB" id="K9WAU7"/>
<dbReference type="HOGENOM" id="CLU_141604_0_0_3"/>
<accession>K9WAU7</accession>
<name>K9WAU7_9CYAN</name>
<dbReference type="RefSeq" id="WP_015181656.1">
    <property type="nucleotide sequence ID" value="NC_019738.1"/>
</dbReference>
<protein>
    <submittedName>
        <fullName evidence="1">Uncharacterized protein</fullName>
    </submittedName>
</protein>
<proteinExistence type="predicted"/>
<reference evidence="1 2" key="1">
    <citation type="submission" date="2012-06" db="EMBL/GenBank/DDBJ databases">
        <title>Finished chromosome of genome of Microcoleus sp. PCC 7113.</title>
        <authorList>
            <consortium name="US DOE Joint Genome Institute"/>
            <person name="Gugger M."/>
            <person name="Coursin T."/>
            <person name="Rippka R."/>
            <person name="Tandeau De Marsac N."/>
            <person name="Huntemann M."/>
            <person name="Wei C.-L."/>
            <person name="Han J."/>
            <person name="Detter J.C."/>
            <person name="Han C."/>
            <person name="Tapia R."/>
            <person name="Chen A."/>
            <person name="Kyrpides N."/>
            <person name="Mavromatis K."/>
            <person name="Markowitz V."/>
            <person name="Szeto E."/>
            <person name="Ivanova N."/>
            <person name="Pagani I."/>
            <person name="Pati A."/>
            <person name="Goodwin L."/>
            <person name="Nordberg H.P."/>
            <person name="Cantor M.N."/>
            <person name="Hua S.X."/>
            <person name="Woyke T."/>
            <person name="Kerfeld C.A."/>
        </authorList>
    </citation>
    <scope>NUCLEOTIDE SEQUENCE [LARGE SCALE GENOMIC DNA]</scope>
    <source>
        <strain evidence="1 2">PCC 7113</strain>
    </source>
</reference>